<dbReference type="InterPro" id="IPR035906">
    <property type="entry name" value="MetI-like_sf"/>
</dbReference>
<protein>
    <submittedName>
        <fullName evidence="10">Ectoine/hydroxyectoine ABC transporter permease subunit EhuD</fullName>
    </submittedName>
</protein>
<dbReference type="GO" id="GO:0022857">
    <property type="term" value="F:transmembrane transporter activity"/>
    <property type="evidence" value="ECO:0007669"/>
    <property type="project" value="InterPro"/>
</dbReference>
<evidence type="ECO:0000313" key="11">
    <source>
        <dbReference type="Proteomes" id="UP000644756"/>
    </source>
</evidence>
<accession>A0A917CSQ4</accession>
<dbReference type="GO" id="GO:0006865">
    <property type="term" value="P:amino acid transport"/>
    <property type="evidence" value="ECO:0007669"/>
    <property type="project" value="UniProtKB-KW"/>
</dbReference>
<keyword evidence="5" id="KW-0029">Amino-acid transport</keyword>
<dbReference type="NCBIfam" id="TIGR03003">
    <property type="entry name" value="ectoine_ehuD"/>
    <property type="match status" value="1"/>
</dbReference>
<feature type="transmembrane region" description="Helical" evidence="8">
    <location>
        <begin position="20"/>
        <end position="42"/>
    </location>
</feature>
<dbReference type="InterPro" id="IPR000515">
    <property type="entry name" value="MetI-like"/>
</dbReference>
<keyword evidence="11" id="KW-1185">Reference proteome</keyword>
<keyword evidence="6 8" id="KW-1133">Transmembrane helix</keyword>
<evidence type="ECO:0000256" key="8">
    <source>
        <dbReference type="RuleBase" id="RU363032"/>
    </source>
</evidence>
<dbReference type="PANTHER" id="PTHR30614">
    <property type="entry name" value="MEMBRANE COMPONENT OF AMINO ACID ABC TRANSPORTER"/>
    <property type="match status" value="1"/>
</dbReference>
<dbReference type="GO" id="GO:0043190">
    <property type="term" value="C:ATP-binding cassette (ABC) transporter complex"/>
    <property type="evidence" value="ECO:0007669"/>
    <property type="project" value="InterPro"/>
</dbReference>
<reference evidence="10" key="2">
    <citation type="submission" date="2020-09" db="EMBL/GenBank/DDBJ databases">
        <authorList>
            <person name="Sun Q."/>
            <person name="Zhou Y."/>
        </authorList>
    </citation>
    <scope>NUCLEOTIDE SEQUENCE</scope>
    <source>
        <strain evidence="10">CGMCC 1.12987</strain>
    </source>
</reference>
<evidence type="ECO:0000256" key="7">
    <source>
        <dbReference type="ARBA" id="ARBA00023136"/>
    </source>
</evidence>
<dbReference type="PROSITE" id="PS50928">
    <property type="entry name" value="ABC_TM1"/>
    <property type="match status" value="1"/>
</dbReference>
<reference evidence="10" key="1">
    <citation type="journal article" date="2014" name="Int. J. Syst. Evol. Microbiol.">
        <title>Complete genome sequence of Corynebacterium casei LMG S-19264T (=DSM 44701T), isolated from a smear-ripened cheese.</title>
        <authorList>
            <consortium name="US DOE Joint Genome Institute (JGI-PGF)"/>
            <person name="Walter F."/>
            <person name="Albersmeier A."/>
            <person name="Kalinowski J."/>
            <person name="Ruckert C."/>
        </authorList>
    </citation>
    <scope>NUCLEOTIDE SEQUENCE</scope>
    <source>
        <strain evidence="10">CGMCC 1.12987</strain>
    </source>
</reference>
<comment type="subcellular location">
    <subcellularLocation>
        <location evidence="1 8">Cell membrane</location>
        <topology evidence="1 8">Multi-pass membrane protein</topology>
    </subcellularLocation>
</comment>
<dbReference type="Proteomes" id="UP000644756">
    <property type="component" value="Unassembled WGS sequence"/>
</dbReference>
<dbReference type="EMBL" id="BMGR01000003">
    <property type="protein sequence ID" value="GGF96519.1"/>
    <property type="molecule type" value="Genomic_DNA"/>
</dbReference>
<dbReference type="SUPFAM" id="SSF161098">
    <property type="entry name" value="MetI-like"/>
    <property type="match status" value="1"/>
</dbReference>
<evidence type="ECO:0000313" key="10">
    <source>
        <dbReference type="EMBL" id="GGF96519.1"/>
    </source>
</evidence>
<name>A0A917CSQ4_9BACL</name>
<dbReference type="CDD" id="cd06261">
    <property type="entry name" value="TM_PBP2"/>
    <property type="match status" value="1"/>
</dbReference>
<evidence type="ECO:0000256" key="5">
    <source>
        <dbReference type="ARBA" id="ARBA00022970"/>
    </source>
</evidence>
<evidence type="ECO:0000259" key="9">
    <source>
        <dbReference type="PROSITE" id="PS50928"/>
    </source>
</evidence>
<evidence type="ECO:0000256" key="6">
    <source>
        <dbReference type="ARBA" id="ARBA00022989"/>
    </source>
</evidence>
<dbReference type="RefSeq" id="WP_188529962.1">
    <property type="nucleotide sequence ID" value="NZ_BMGR01000003.1"/>
</dbReference>
<comment type="similarity">
    <text evidence="8">Belongs to the binding-protein-dependent transport system permease family.</text>
</comment>
<feature type="domain" description="ABC transmembrane type-1" evidence="9">
    <location>
        <begin position="18"/>
        <end position="207"/>
    </location>
</feature>
<dbReference type="Gene3D" id="1.10.3720.10">
    <property type="entry name" value="MetI-like"/>
    <property type="match status" value="1"/>
</dbReference>
<dbReference type="InterPro" id="IPR010065">
    <property type="entry name" value="AA_ABC_transptr_permease_3TM"/>
</dbReference>
<keyword evidence="7 8" id="KW-0472">Membrane</keyword>
<dbReference type="InterPro" id="IPR043429">
    <property type="entry name" value="ArtM/GltK/GlnP/TcyL/YhdX-like"/>
</dbReference>
<feature type="transmembrane region" description="Helical" evidence="8">
    <location>
        <begin position="80"/>
        <end position="99"/>
    </location>
</feature>
<dbReference type="AlphaFoldDB" id="A0A917CSQ4"/>
<keyword evidence="4 8" id="KW-0812">Transmembrane</keyword>
<gene>
    <name evidence="10" type="ORF">GCM10010916_12210</name>
</gene>
<dbReference type="InterPro" id="IPR014341">
    <property type="entry name" value="Ectoine_EhuD"/>
</dbReference>
<organism evidence="10 11">
    <name type="scientific">Paenibacillus abyssi</name>
    <dbReference type="NCBI Taxonomy" id="1340531"/>
    <lineage>
        <taxon>Bacteria</taxon>
        <taxon>Bacillati</taxon>
        <taxon>Bacillota</taxon>
        <taxon>Bacilli</taxon>
        <taxon>Bacillales</taxon>
        <taxon>Paenibacillaceae</taxon>
        <taxon>Paenibacillus</taxon>
    </lineage>
</organism>
<evidence type="ECO:0000256" key="1">
    <source>
        <dbReference type="ARBA" id="ARBA00004651"/>
    </source>
</evidence>
<comment type="caution">
    <text evidence="10">The sequence shown here is derived from an EMBL/GenBank/DDBJ whole genome shotgun (WGS) entry which is preliminary data.</text>
</comment>
<keyword evidence="3" id="KW-1003">Cell membrane</keyword>
<evidence type="ECO:0000256" key="4">
    <source>
        <dbReference type="ARBA" id="ARBA00022692"/>
    </source>
</evidence>
<feature type="transmembrane region" description="Helical" evidence="8">
    <location>
        <begin position="54"/>
        <end position="74"/>
    </location>
</feature>
<keyword evidence="2 8" id="KW-0813">Transport</keyword>
<feature type="transmembrane region" description="Helical" evidence="8">
    <location>
        <begin position="189"/>
        <end position="210"/>
    </location>
</feature>
<evidence type="ECO:0000256" key="2">
    <source>
        <dbReference type="ARBA" id="ARBA00022448"/>
    </source>
</evidence>
<sequence>MWDWDYALSILPRLLGALKVTLYATFWGFLLASVFGLLLAVLGRSRVKAIRMAVFGFVEFIRSTPLLVQLFFLFYSIPLLFGFSMTAFMTGVIGLGLHYSTYMSEVYRSGIDGVEKGQWEAARALNFSKARTWTSVVLPQALPPILPIMGNYLIVMFKETPLLAAITVVELLTTAKNINSMDWRPFEPYTIIGLLFLVISLLVSLLVGIMEKHLGKRHTR</sequence>
<dbReference type="NCBIfam" id="TIGR01726">
    <property type="entry name" value="HEQRo_perm_3TM"/>
    <property type="match status" value="1"/>
</dbReference>
<dbReference type="Pfam" id="PF00528">
    <property type="entry name" value="BPD_transp_1"/>
    <property type="match status" value="1"/>
</dbReference>
<proteinExistence type="inferred from homology"/>
<evidence type="ECO:0000256" key="3">
    <source>
        <dbReference type="ARBA" id="ARBA00022475"/>
    </source>
</evidence>
<dbReference type="PANTHER" id="PTHR30614:SF0">
    <property type="entry name" value="L-CYSTINE TRANSPORT SYSTEM PERMEASE PROTEIN TCYL"/>
    <property type="match status" value="1"/>
</dbReference>